<dbReference type="Pfam" id="PF01547">
    <property type="entry name" value="SBP_bac_1"/>
    <property type="match status" value="1"/>
</dbReference>
<name>F5YEJ3_LEAAZ</name>
<comment type="subcellular location">
    <subcellularLocation>
        <location evidence="1">Periplasm</location>
    </subcellularLocation>
</comment>
<organism evidence="3 4">
    <name type="scientific">Leadbettera azotonutricia (strain ATCC BAA-888 / DSM 13862 / ZAS-9)</name>
    <name type="common">Treponema azotonutricium</name>
    <dbReference type="NCBI Taxonomy" id="545695"/>
    <lineage>
        <taxon>Bacteria</taxon>
        <taxon>Pseudomonadati</taxon>
        <taxon>Spirochaetota</taxon>
        <taxon>Spirochaetia</taxon>
        <taxon>Spirochaetales</taxon>
        <taxon>Breznakiellaceae</taxon>
        <taxon>Leadbettera</taxon>
    </lineage>
</organism>
<protein>
    <submittedName>
        <fullName evidence="3">Bacterial extracellular solute-binding protein</fullName>
    </submittedName>
</protein>
<evidence type="ECO:0000313" key="4">
    <source>
        <dbReference type="Proteomes" id="UP000009222"/>
    </source>
</evidence>
<dbReference type="SUPFAM" id="SSF53850">
    <property type="entry name" value="Periplasmic binding protein-like II"/>
    <property type="match status" value="1"/>
</dbReference>
<gene>
    <name evidence="3" type="ordered locus">TREAZ_2576</name>
</gene>
<sequence length="520" mass="59045">MNYQTYHLEEKMKKRIVLITALALVIGSMVYAAGQKGSSQAQAGSKTTELSMFVNFSWYPTDSWTGIIPEEITRRTGVHINVTRAVDGQQLGLMLASGDLPDLVYTDVLLERLADESVSYAYNKLIQQYTPDWKVDNMLVANARLHNQSGDNNFYFIKNNFNTPQEFKEKAHGLQLATLITRGDIQDVLGNPPLNTLNDWSNLMATVKAKYPNLIPFTFANWGTQPFKIAHGVPDTDFGEENGKAFYHINSPYYKDYLIYMNQFYRKGYMLADNYSLSATDAEALFYNGQTFSKSGASGFEPYTSGVQAQRVDPKAYSNNVLILSPRSKYYRVSTGWAGIAITKKSKNPEAAIKFMQFMWTMEGARLANWGREGIEWTMGSNNMPVFSKEWNDAYADTPVFDKKYNGNWYFSADAITEFDGRAAALPPEYLESYQKMMPYAYICPWLGAAMPQSGSAERDIFNKLIDMVKSTETKCILAENDTEFNRYYNELMSNAKTIGVDKLEVYVNAQLPKYRAMYQ</sequence>
<dbReference type="AlphaFoldDB" id="F5YEJ3"/>
<dbReference type="InParanoid" id="F5YEJ3"/>
<dbReference type="GO" id="GO:0042597">
    <property type="term" value="C:periplasmic space"/>
    <property type="evidence" value="ECO:0007669"/>
    <property type="project" value="UniProtKB-SubCell"/>
</dbReference>
<proteinExistence type="inferred from homology"/>
<comment type="similarity">
    <text evidence="2">Belongs to the bacterial solute-binding protein 1 family.</text>
</comment>
<accession>F5YEJ3</accession>
<keyword evidence="4" id="KW-1185">Reference proteome</keyword>
<evidence type="ECO:0000256" key="1">
    <source>
        <dbReference type="ARBA" id="ARBA00004418"/>
    </source>
</evidence>
<evidence type="ECO:0000313" key="3">
    <source>
        <dbReference type="EMBL" id="AEF82226.1"/>
    </source>
</evidence>
<dbReference type="PANTHER" id="PTHR43649:SF17">
    <property type="entry name" value="ABC TRANSPORTER SOLUTE BINDING PROTEIN-SUGAR TRANSPORT"/>
    <property type="match status" value="1"/>
</dbReference>
<dbReference type="InterPro" id="IPR006059">
    <property type="entry name" value="SBP"/>
</dbReference>
<dbReference type="InterPro" id="IPR050490">
    <property type="entry name" value="Bact_solute-bd_prot1"/>
</dbReference>
<dbReference type="STRING" id="545695.TREAZ_2576"/>
<dbReference type="eggNOG" id="COG1653">
    <property type="taxonomic scope" value="Bacteria"/>
</dbReference>
<dbReference type="Proteomes" id="UP000009222">
    <property type="component" value="Chromosome"/>
</dbReference>
<dbReference type="EMBL" id="CP001841">
    <property type="protein sequence ID" value="AEF82226.1"/>
    <property type="molecule type" value="Genomic_DNA"/>
</dbReference>
<dbReference type="PANTHER" id="PTHR43649">
    <property type="entry name" value="ARABINOSE-BINDING PROTEIN-RELATED"/>
    <property type="match status" value="1"/>
</dbReference>
<reference evidence="3 4" key="2">
    <citation type="journal article" date="2011" name="ISME J.">
        <title>RNA-seq reveals cooperative metabolic interactions between two termite-gut spirochete species in co-culture.</title>
        <authorList>
            <person name="Rosenthal A.Z."/>
            <person name="Matson E.G."/>
            <person name="Eldar A."/>
            <person name="Leadbetter J.R."/>
        </authorList>
    </citation>
    <scope>NUCLEOTIDE SEQUENCE [LARGE SCALE GENOMIC DNA]</scope>
    <source>
        <strain evidence="4">ATCC BAA-888 / DSM 13862 / ZAS-9</strain>
    </source>
</reference>
<dbReference type="Gene3D" id="3.40.190.10">
    <property type="entry name" value="Periplasmic binding protein-like II"/>
    <property type="match status" value="2"/>
</dbReference>
<reference evidence="4" key="1">
    <citation type="submission" date="2009-12" db="EMBL/GenBank/DDBJ databases">
        <title>Complete sequence of Treponema azotonutricium strain ZAS-9.</title>
        <authorList>
            <person name="Tetu S.G."/>
            <person name="Matson E."/>
            <person name="Ren Q."/>
            <person name="Seshadri R."/>
            <person name="Elbourne L."/>
            <person name="Hassan K.A."/>
            <person name="Durkin A."/>
            <person name="Radune D."/>
            <person name="Mohamoud Y."/>
            <person name="Shay R."/>
            <person name="Jin S."/>
            <person name="Zhang X."/>
            <person name="Lucey K."/>
            <person name="Ballor N.R."/>
            <person name="Ottesen E."/>
            <person name="Rosenthal R."/>
            <person name="Allen A."/>
            <person name="Leadbetter J.R."/>
            <person name="Paulsen I.T."/>
        </authorList>
    </citation>
    <scope>NUCLEOTIDE SEQUENCE [LARGE SCALE GENOMIC DNA]</scope>
    <source>
        <strain evidence="4">ATCC BAA-888 / DSM 13862 / ZAS-9</strain>
    </source>
</reference>
<evidence type="ECO:0000256" key="2">
    <source>
        <dbReference type="ARBA" id="ARBA00008520"/>
    </source>
</evidence>
<dbReference type="KEGG" id="taz:TREAZ_2576"/>
<dbReference type="HOGENOM" id="CLU_523660_0_0_12"/>